<dbReference type="Pfam" id="PF00583">
    <property type="entry name" value="Acetyltransf_1"/>
    <property type="match status" value="1"/>
</dbReference>
<dbReference type="Proteomes" id="UP000037267">
    <property type="component" value="Unassembled WGS sequence"/>
</dbReference>
<keyword evidence="2" id="KW-0808">Transferase</keyword>
<dbReference type="OrthoDB" id="2194050at2"/>
<evidence type="ECO:0000259" key="1">
    <source>
        <dbReference type="PROSITE" id="PS51186"/>
    </source>
</evidence>
<dbReference type="InterPro" id="IPR000182">
    <property type="entry name" value="GNAT_dom"/>
</dbReference>
<dbReference type="EMBL" id="LGSS01000001">
    <property type="protein sequence ID" value="KNF10089.1"/>
    <property type="molecule type" value="Genomic_DNA"/>
</dbReference>
<reference evidence="3" key="1">
    <citation type="submission" date="2015-07" db="EMBL/GenBank/DDBJ databases">
        <title>Draft genome sequence of the purine-degrading Gottschalkia purinilyticum DSM 1384 (formerly Clostridium purinilyticum).</title>
        <authorList>
            <person name="Poehlein A."/>
            <person name="Schiel-Bengelsdorf B."/>
            <person name="Bengelsdorf F.R."/>
            <person name="Daniel R."/>
            <person name="Duerre P."/>
        </authorList>
    </citation>
    <scope>NUCLEOTIDE SEQUENCE [LARGE SCALE GENOMIC DNA]</scope>
    <source>
        <strain evidence="3">DSM 1384</strain>
    </source>
</reference>
<evidence type="ECO:0000313" key="2">
    <source>
        <dbReference type="EMBL" id="KNF10089.1"/>
    </source>
</evidence>
<dbReference type="CDD" id="cd04301">
    <property type="entry name" value="NAT_SF"/>
    <property type="match status" value="1"/>
</dbReference>
<feature type="domain" description="N-acetyltransferase" evidence="1">
    <location>
        <begin position="28"/>
        <end position="177"/>
    </location>
</feature>
<evidence type="ECO:0000313" key="3">
    <source>
        <dbReference type="Proteomes" id="UP000037267"/>
    </source>
</evidence>
<sequence length="178" mass="21254">MFRDRIKRKKVLPIFFETYVQLVYDQGSLYATSSELEAIVLTYEDRKGNSKFVYLIKKIKNILKALKALKYISIKEFLRGLRILNKMDSSWIYEKINEEFIHLDMIAVKKEYKGQKLSSKLIRYIIEESKRRKIFCTLETHNLKNVGIYNHFGFEIVEVIEIPDSNLKQYCMVYKDKS</sequence>
<proteinExistence type="predicted"/>
<dbReference type="Gene3D" id="3.40.630.30">
    <property type="match status" value="1"/>
</dbReference>
<dbReference type="PANTHER" id="PTHR42791:SF1">
    <property type="entry name" value="N-ACETYLTRANSFERASE DOMAIN-CONTAINING PROTEIN"/>
    <property type="match status" value="1"/>
</dbReference>
<dbReference type="RefSeq" id="WP_050353818.1">
    <property type="nucleotide sequence ID" value="NZ_LGSS01000001.1"/>
</dbReference>
<dbReference type="STRING" id="1503.CLPU_1c02540"/>
<keyword evidence="3" id="KW-1185">Reference proteome</keyword>
<dbReference type="SUPFAM" id="SSF55729">
    <property type="entry name" value="Acyl-CoA N-acyltransferases (Nat)"/>
    <property type="match status" value="1"/>
</dbReference>
<accession>A0A0L0WF41</accession>
<gene>
    <name evidence="2" type="ORF">CLPU_1c02540</name>
</gene>
<dbReference type="PROSITE" id="PS51186">
    <property type="entry name" value="GNAT"/>
    <property type="match status" value="1"/>
</dbReference>
<dbReference type="AlphaFoldDB" id="A0A0L0WF41"/>
<dbReference type="InterPro" id="IPR016181">
    <property type="entry name" value="Acyl_CoA_acyltransferase"/>
</dbReference>
<comment type="caution">
    <text evidence="2">The sequence shown here is derived from an EMBL/GenBank/DDBJ whole genome shotgun (WGS) entry which is preliminary data.</text>
</comment>
<protein>
    <submittedName>
        <fullName evidence="2">Acetyltransferase</fullName>
    </submittedName>
</protein>
<dbReference type="InterPro" id="IPR052523">
    <property type="entry name" value="Trichothecene_AcTrans"/>
</dbReference>
<dbReference type="GO" id="GO:0016747">
    <property type="term" value="F:acyltransferase activity, transferring groups other than amino-acyl groups"/>
    <property type="evidence" value="ECO:0007669"/>
    <property type="project" value="InterPro"/>
</dbReference>
<dbReference type="PANTHER" id="PTHR42791">
    <property type="entry name" value="GNAT FAMILY ACETYLTRANSFERASE"/>
    <property type="match status" value="1"/>
</dbReference>
<organism evidence="2 3">
    <name type="scientific">Gottschalkia purinilytica</name>
    <name type="common">Clostridium purinilyticum</name>
    <dbReference type="NCBI Taxonomy" id="1503"/>
    <lineage>
        <taxon>Bacteria</taxon>
        <taxon>Bacillati</taxon>
        <taxon>Bacillota</taxon>
        <taxon>Tissierellia</taxon>
        <taxon>Tissierellales</taxon>
        <taxon>Gottschalkiaceae</taxon>
        <taxon>Gottschalkia</taxon>
    </lineage>
</organism>
<name>A0A0L0WF41_GOTPU</name>